<accession>A0A7G9Z0T9</accession>
<proteinExistence type="predicted"/>
<protein>
    <recommendedName>
        <fullName evidence="3">Phosphoribosyltransferase domain-containing protein</fullName>
    </recommendedName>
</protein>
<dbReference type="Gene3D" id="3.40.50.2020">
    <property type="match status" value="1"/>
</dbReference>
<dbReference type="GO" id="GO:0016757">
    <property type="term" value="F:glycosyltransferase activity"/>
    <property type="evidence" value="ECO:0007669"/>
    <property type="project" value="UniProtKB-KW"/>
</dbReference>
<reference evidence="4" key="1">
    <citation type="submission" date="2020-06" db="EMBL/GenBank/DDBJ databases">
        <title>Unique genomic features of the anaerobic methanotrophic archaea.</title>
        <authorList>
            <person name="Chadwick G.L."/>
            <person name="Skennerton C.T."/>
            <person name="Laso-Perez R."/>
            <person name="Leu A.O."/>
            <person name="Speth D.R."/>
            <person name="Yu H."/>
            <person name="Morgan-Lang C."/>
            <person name="Hatzenpichler R."/>
            <person name="Goudeau D."/>
            <person name="Malmstrom R."/>
            <person name="Brazelton W.J."/>
            <person name="Woyke T."/>
            <person name="Hallam S.J."/>
            <person name="Tyson G.W."/>
            <person name="Wegener G."/>
            <person name="Boetius A."/>
            <person name="Orphan V."/>
        </authorList>
    </citation>
    <scope>NUCLEOTIDE SEQUENCE</scope>
</reference>
<evidence type="ECO:0000259" key="3">
    <source>
        <dbReference type="Pfam" id="PF00156"/>
    </source>
</evidence>
<gene>
    <name evidence="4" type="ORF">LBDBNMAG_00004</name>
</gene>
<dbReference type="InterPro" id="IPR000836">
    <property type="entry name" value="PRTase_dom"/>
</dbReference>
<name>A0A7G9Z0T9_9EURY</name>
<keyword evidence="1" id="KW-0328">Glycosyltransferase</keyword>
<dbReference type="PANTHER" id="PTHR43363">
    <property type="entry name" value="HYPOXANTHINE PHOSPHORIBOSYLTRANSFERASE"/>
    <property type="match status" value="1"/>
</dbReference>
<sequence>MQEQDKFSCIMVDWIYAYDLCRDVGEEMRDAGFRPEVIIGIARGGWYLARVLCDLFLLKDLFSLKVEHWGVTATITGEAELKYGLDDAAIKKLSGRKVLIADDVADTGDSLKLVAEYAKSLGAKDVRTATMHHKTSSSFIPDFYGELVKEWRWVIYPWSIHEDVMDLVEKVIGEGGKGIGLDEIRDSMKAEFDFYVPYHLLKEVLGNMVFHGKLKKEEEEEGGKVVWTRIV</sequence>
<dbReference type="PANTHER" id="PTHR43363:SF2">
    <property type="entry name" value="PHOSPHORIBOSYLTRANSFERASE"/>
    <property type="match status" value="1"/>
</dbReference>
<organism evidence="4">
    <name type="scientific">Candidatus Methanophagaceae archaeon ANME-1 ERB6</name>
    <dbReference type="NCBI Taxonomy" id="2759912"/>
    <lineage>
        <taxon>Archaea</taxon>
        <taxon>Methanobacteriati</taxon>
        <taxon>Methanobacteriota</taxon>
        <taxon>Stenosarchaea group</taxon>
        <taxon>Methanomicrobia</taxon>
        <taxon>Candidatus Methanophagales</taxon>
        <taxon>Candidatus Methanophagaceae</taxon>
    </lineage>
</organism>
<dbReference type="CDD" id="cd06223">
    <property type="entry name" value="PRTases_typeI"/>
    <property type="match status" value="1"/>
</dbReference>
<dbReference type="SUPFAM" id="SSF53271">
    <property type="entry name" value="PRTase-like"/>
    <property type="match status" value="1"/>
</dbReference>
<dbReference type="EMBL" id="MT631554">
    <property type="protein sequence ID" value="QNO53873.1"/>
    <property type="molecule type" value="Genomic_DNA"/>
</dbReference>
<keyword evidence="2" id="KW-0808">Transferase</keyword>
<evidence type="ECO:0000256" key="2">
    <source>
        <dbReference type="ARBA" id="ARBA00022679"/>
    </source>
</evidence>
<evidence type="ECO:0000313" key="4">
    <source>
        <dbReference type="EMBL" id="QNO53873.1"/>
    </source>
</evidence>
<dbReference type="Pfam" id="PF00156">
    <property type="entry name" value="Pribosyltran"/>
    <property type="match status" value="1"/>
</dbReference>
<dbReference type="AlphaFoldDB" id="A0A7G9Z0T9"/>
<dbReference type="InterPro" id="IPR029057">
    <property type="entry name" value="PRTase-like"/>
</dbReference>
<evidence type="ECO:0000256" key="1">
    <source>
        <dbReference type="ARBA" id="ARBA00022676"/>
    </source>
</evidence>
<feature type="domain" description="Phosphoribosyltransferase" evidence="3">
    <location>
        <begin position="27"/>
        <end position="144"/>
    </location>
</feature>